<dbReference type="InterPro" id="IPR053793">
    <property type="entry name" value="PB1-like"/>
</dbReference>
<feature type="domain" description="UBA" evidence="2">
    <location>
        <begin position="869"/>
        <end position="912"/>
    </location>
</feature>
<dbReference type="CDD" id="cd05992">
    <property type="entry name" value="PB1"/>
    <property type="match status" value="1"/>
</dbReference>
<comment type="caution">
    <text evidence="4">The sequence shown here is derived from an EMBL/GenBank/DDBJ whole genome shotgun (WGS) entry which is preliminary data.</text>
</comment>
<dbReference type="SMART" id="SM00666">
    <property type="entry name" value="PB1"/>
    <property type="match status" value="1"/>
</dbReference>
<dbReference type="InterPro" id="IPR015940">
    <property type="entry name" value="UBA"/>
</dbReference>
<evidence type="ECO:0000259" key="2">
    <source>
        <dbReference type="PROSITE" id="PS50030"/>
    </source>
</evidence>
<feature type="region of interest" description="Disordered" evidence="1">
    <location>
        <begin position="115"/>
        <end position="143"/>
    </location>
</feature>
<accession>A0A9P7Y047</accession>
<feature type="region of interest" description="Disordered" evidence="1">
    <location>
        <begin position="490"/>
        <end position="509"/>
    </location>
</feature>
<organism evidence="4 5">
    <name type="scientific">Linnemannia hyalina</name>
    <dbReference type="NCBI Taxonomy" id="64524"/>
    <lineage>
        <taxon>Eukaryota</taxon>
        <taxon>Fungi</taxon>
        <taxon>Fungi incertae sedis</taxon>
        <taxon>Mucoromycota</taxon>
        <taxon>Mortierellomycotina</taxon>
        <taxon>Mortierellomycetes</taxon>
        <taxon>Mortierellales</taxon>
        <taxon>Mortierellaceae</taxon>
        <taxon>Linnemannia</taxon>
    </lineage>
</organism>
<feature type="region of interest" description="Disordered" evidence="1">
    <location>
        <begin position="528"/>
        <end position="799"/>
    </location>
</feature>
<proteinExistence type="predicted"/>
<feature type="compositionally biased region" description="Polar residues" evidence="1">
    <location>
        <begin position="115"/>
        <end position="137"/>
    </location>
</feature>
<feature type="compositionally biased region" description="Basic residues" evidence="1">
    <location>
        <begin position="430"/>
        <end position="442"/>
    </location>
</feature>
<dbReference type="OrthoDB" id="661148at2759"/>
<dbReference type="EMBL" id="JAHRHY010000004">
    <property type="protein sequence ID" value="KAG9069813.1"/>
    <property type="molecule type" value="Genomic_DNA"/>
</dbReference>
<evidence type="ECO:0000313" key="4">
    <source>
        <dbReference type="EMBL" id="KAG9069813.1"/>
    </source>
</evidence>
<evidence type="ECO:0000256" key="1">
    <source>
        <dbReference type="SAM" id="MobiDB-lite"/>
    </source>
</evidence>
<feature type="compositionally biased region" description="Basic residues" evidence="1">
    <location>
        <begin position="700"/>
        <end position="711"/>
    </location>
</feature>
<feature type="compositionally biased region" description="Low complexity" evidence="1">
    <location>
        <begin position="574"/>
        <end position="589"/>
    </location>
</feature>
<protein>
    <recommendedName>
        <fullName evidence="6">PB1 domain-containing protein</fullName>
    </recommendedName>
</protein>
<name>A0A9P7Y047_9FUNG</name>
<dbReference type="SUPFAM" id="SSF54277">
    <property type="entry name" value="CAD &amp; PB1 domains"/>
    <property type="match status" value="1"/>
</dbReference>
<keyword evidence="5" id="KW-1185">Reference proteome</keyword>
<dbReference type="AlphaFoldDB" id="A0A9P7Y047"/>
<dbReference type="Pfam" id="PF00564">
    <property type="entry name" value="PB1"/>
    <property type="match status" value="1"/>
</dbReference>
<feature type="region of interest" description="Disordered" evidence="1">
    <location>
        <begin position="205"/>
        <end position="232"/>
    </location>
</feature>
<gene>
    <name evidence="4" type="ORF">KI688_009138</name>
</gene>
<reference evidence="4" key="1">
    <citation type="submission" date="2021-06" db="EMBL/GenBank/DDBJ databases">
        <title>Genome Sequence of Mortierella hyaline Strain SCG-10, a Cold-Adapted, Nitrate-Reducing Fungus Isolated from Soil in Minnesota, USA.</title>
        <authorList>
            <person name="Aldossari N."/>
        </authorList>
    </citation>
    <scope>NUCLEOTIDE SEQUENCE</scope>
    <source>
        <strain evidence="4">SCG-10</strain>
    </source>
</reference>
<dbReference type="Gene3D" id="3.10.20.90">
    <property type="entry name" value="Phosphatidylinositol 3-kinase Catalytic Subunit, Chain A, domain 1"/>
    <property type="match status" value="1"/>
</dbReference>
<evidence type="ECO:0000313" key="5">
    <source>
        <dbReference type="Proteomes" id="UP000707451"/>
    </source>
</evidence>
<feature type="compositionally biased region" description="Basic residues" evidence="1">
    <location>
        <begin position="731"/>
        <end position="750"/>
    </location>
</feature>
<dbReference type="InterPro" id="IPR000270">
    <property type="entry name" value="PB1_dom"/>
</dbReference>
<feature type="compositionally biased region" description="Basic residues" evidence="1">
    <location>
        <begin position="548"/>
        <end position="558"/>
    </location>
</feature>
<feature type="domain" description="PB1" evidence="3">
    <location>
        <begin position="7"/>
        <end position="84"/>
    </location>
</feature>
<feature type="compositionally biased region" description="Basic and acidic residues" evidence="1">
    <location>
        <begin position="753"/>
        <end position="799"/>
    </location>
</feature>
<dbReference type="PROSITE" id="PS51745">
    <property type="entry name" value="PB1"/>
    <property type="match status" value="1"/>
</dbReference>
<feature type="region of interest" description="Disordered" evidence="1">
    <location>
        <begin position="267"/>
        <end position="296"/>
    </location>
</feature>
<sequence>MADSQNLSPCKVNFNGALRRFLISRPAVWSDFEHKLRDVYSLPASAAIDVQYKDEEGDVISLNTDSELEDVLAMHALFTQIAPVRFDVLLRSGQDLPAPSTTTVATSADVVEPYNNIQPAEPQPQSQRERSNTVASDDSSDDGSLIEFEEAQETATLTESALDQPIAYPQGDLYEATLRQQQEMIEAQKLQAPLFPDSVTLHETTMDLEETNKDEATNKPSSRRSSKSSSPAMVPVAEFEALRMDSAADVMDSIVASAIEHHAHDVAAAVQTHSESEDDNDAHADPAEPEITEPAVPHGDRALIEQFQMLIQEFQHVIQNNPQLVTISGSIMNKIMSNVQVNVESFATYLQEAARNAQASAGEAAASAHEAAADATRSCPFGSSGSDNPFLSNPFFAHHHRGRFGGRRGYEDPFSGCHDNEAGDFSDRSHHGHHHGHHHRGGRGGFGGFGGRGGGRGGGFGRGAGHQWSFGSLFPTMPAMPHMPPMPPMPGVPGMFPSEGTSVPNTKPSPFFGGFPFHSGAPGSCRRGNSFRFRGDRPSACDTESSEKRRRSCSKNKGKNASSSSSDEATGTTQKQQGESSSSAQQQPQMTEIGNGWSWTLLPDETTGADPNADPSSSSSRPKYGWVWDGGKNGDTENPEPAPLYVETDEEMAEPTQDDPQGPADIGRRGGRGGRGRGGFAFFRGRGGSRGGHPFAFHPHGPHHGGLHGHGPHGPYGHGPHIHHGPEHHGNAHAHHHHDHHHRHHRRHSGSKSGEEGHGETGSDEKLKRRQTFHEQRQARVEQRQVQEEQYKVQEGQRKIQEEQRKVQEEQRRAQEQQRLETRALATTAAPIGGGSLAGIWPATPATPAASAAPSTPATPAAPLALNASNDEFKNEIKLLTNMGFADTPELRTVVRDFGGEVEAVVEFMISAGRQ</sequence>
<feature type="region of interest" description="Disordered" evidence="1">
    <location>
        <begin position="425"/>
        <end position="464"/>
    </location>
</feature>
<evidence type="ECO:0000259" key="3">
    <source>
        <dbReference type="PROSITE" id="PS51745"/>
    </source>
</evidence>
<dbReference type="PROSITE" id="PS50030">
    <property type="entry name" value="UBA"/>
    <property type="match status" value="1"/>
</dbReference>
<evidence type="ECO:0008006" key="6">
    <source>
        <dbReference type="Google" id="ProtNLM"/>
    </source>
</evidence>
<feature type="compositionally biased region" description="Acidic residues" evidence="1">
    <location>
        <begin position="647"/>
        <end position="657"/>
    </location>
</feature>
<dbReference type="Proteomes" id="UP000707451">
    <property type="component" value="Unassembled WGS sequence"/>
</dbReference>
<feature type="compositionally biased region" description="Gly residues" evidence="1">
    <location>
        <begin position="443"/>
        <end position="464"/>
    </location>
</feature>